<dbReference type="EMBL" id="BART01038923">
    <property type="protein sequence ID" value="GAH08945.1"/>
    <property type="molecule type" value="Genomic_DNA"/>
</dbReference>
<sequence length="45" mass="5249">AKRGADYIKEQQTKQIRAAKIKKVLNFDESYDTIKTEYETEIGNL</sequence>
<organism evidence="1">
    <name type="scientific">marine sediment metagenome</name>
    <dbReference type="NCBI Taxonomy" id="412755"/>
    <lineage>
        <taxon>unclassified sequences</taxon>
        <taxon>metagenomes</taxon>
        <taxon>ecological metagenomes</taxon>
    </lineage>
</organism>
<gene>
    <name evidence="1" type="ORF">S01H4_64276</name>
</gene>
<proteinExistence type="predicted"/>
<accession>X1DKZ1</accession>
<dbReference type="AlphaFoldDB" id="X1DKZ1"/>
<protein>
    <submittedName>
        <fullName evidence="1">Uncharacterized protein</fullName>
    </submittedName>
</protein>
<comment type="caution">
    <text evidence="1">The sequence shown here is derived from an EMBL/GenBank/DDBJ whole genome shotgun (WGS) entry which is preliminary data.</text>
</comment>
<evidence type="ECO:0000313" key="1">
    <source>
        <dbReference type="EMBL" id="GAH08945.1"/>
    </source>
</evidence>
<feature type="non-terminal residue" evidence="1">
    <location>
        <position position="1"/>
    </location>
</feature>
<reference evidence="1" key="1">
    <citation type="journal article" date="2014" name="Front. Microbiol.">
        <title>High frequency of phylogenetically diverse reductive dehalogenase-homologous genes in deep subseafloor sedimentary metagenomes.</title>
        <authorList>
            <person name="Kawai M."/>
            <person name="Futagami T."/>
            <person name="Toyoda A."/>
            <person name="Takaki Y."/>
            <person name="Nishi S."/>
            <person name="Hori S."/>
            <person name="Arai W."/>
            <person name="Tsubouchi T."/>
            <person name="Morono Y."/>
            <person name="Uchiyama I."/>
            <person name="Ito T."/>
            <person name="Fujiyama A."/>
            <person name="Inagaki F."/>
            <person name="Takami H."/>
        </authorList>
    </citation>
    <scope>NUCLEOTIDE SEQUENCE</scope>
    <source>
        <strain evidence="1">Expedition CK06-06</strain>
    </source>
</reference>
<name>X1DKZ1_9ZZZZ</name>